<comment type="caution">
    <text evidence="3">The sequence shown here is derived from an EMBL/GenBank/DDBJ whole genome shotgun (WGS) entry which is preliminary data.</text>
</comment>
<dbReference type="InterPro" id="IPR025398">
    <property type="entry name" value="DUF4371"/>
</dbReference>
<dbReference type="Proteomes" id="UP001286313">
    <property type="component" value="Unassembled WGS sequence"/>
</dbReference>
<dbReference type="InterPro" id="IPR012337">
    <property type="entry name" value="RNaseH-like_sf"/>
</dbReference>
<gene>
    <name evidence="3" type="ORF">Pcinc_010377</name>
</gene>
<evidence type="ECO:0000259" key="2">
    <source>
        <dbReference type="Pfam" id="PF14291"/>
    </source>
</evidence>
<keyword evidence="4" id="KW-1185">Reference proteome</keyword>
<dbReference type="Pfam" id="PF14291">
    <property type="entry name" value="DUF4371"/>
    <property type="match status" value="1"/>
</dbReference>
<dbReference type="SUPFAM" id="SSF53098">
    <property type="entry name" value="Ribonuclease H-like"/>
    <property type="match status" value="1"/>
</dbReference>
<dbReference type="PANTHER" id="PTHR37162:SF1">
    <property type="entry name" value="BED-TYPE DOMAIN-CONTAINING PROTEIN"/>
    <property type="match status" value="1"/>
</dbReference>
<dbReference type="GO" id="GO:0046983">
    <property type="term" value="F:protein dimerization activity"/>
    <property type="evidence" value="ECO:0007669"/>
    <property type="project" value="InterPro"/>
</dbReference>
<feature type="domain" description="HAT C-terminal dimerisation" evidence="1">
    <location>
        <begin position="428"/>
        <end position="483"/>
    </location>
</feature>
<feature type="domain" description="DUF4371" evidence="2">
    <location>
        <begin position="157"/>
        <end position="250"/>
    </location>
</feature>
<dbReference type="EMBL" id="JAWQEG010000802">
    <property type="protein sequence ID" value="KAK3885408.1"/>
    <property type="molecule type" value="Genomic_DNA"/>
</dbReference>
<dbReference type="AlphaFoldDB" id="A0AAE1G956"/>
<proteinExistence type="predicted"/>
<evidence type="ECO:0000313" key="4">
    <source>
        <dbReference type="Proteomes" id="UP001286313"/>
    </source>
</evidence>
<evidence type="ECO:0008006" key="5">
    <source>
        <dbReference type="Google" id="ProtNLM"/>
    </source>
</evidence>
<dbReference type="InterPro" id="IPR008906">
    <property type="entry name" value="HATC_C_dom"/>
</dbReference>
<protein>
    <recommendedName>
        <fullName evidence="5">DUF4371 domain-containing protein</fullName>
    </recommendedName>
</protein>
<dbReference type="Pfam" id="PF05699">
    <property type="entry name" value="Dimer_Tnp_hAT"/>
    <property type="match status" value="1"/>
</dbReference>
<evidence type="ECO:0000259" key="1">
    <source>
        <dbReference type="Pfam" id="PF05699"/>
    </source>
</evidence>
<dbReference type="PANTHER" id="PTHR37162">
    <property type="entry name" value="HAT FAMILY DIMERISATION DOMAINCONTAINING PROTEIN-RELATED"/>
    <property type="match status" value="1"/>
</dbReference>
<sequence>MAPGKRAQYKQAYRKEWETDDKLKAWISPCHGNSTRAMCKYCKCEVRAHHNDLLDHAKTQKHIRATSLHESLPVGQQNIDSVFKSTGSKVQDVNSTKVAELKLATHLAIHSPLSLADHLVCVCKSAFPDSATALRVKMGATKCTALVTRVLGPTFSEKLICDMKNRKFSILIDESTDCGNMKHLCIVVRYFSERQQCIITKYLGLIRIEDASANGLYTAVKEFFKTKGIQEENCIGFASDGASVMVGKNNSLYSKLRHDIPHLRLVQCMCHSLHLACSKAVEALPKQLDFIVTETHNWFSCSPKRRDTYAVLYQTINDESPLQIPGLADTRWLSRCKLFLVEAVREVIKRVPASGDHLEVLNLLAPTDDTEISFTKLLPEIKRLTKCSIGILENQWRARKYLAIPQAVISDTVKYWIYLLNYKDCAGNQQFEELAAAALCLLSLPISNAECERVFSQVKLLKNDLRTRLSTDTLDSLLHIRFNVRGDTRNAEDCCGSFNPDNDMLKKFTSDMYH</sequence>
<evidence type="ECO:0000313" key="3">
    <source>
        <dbReference type="EMBL" id="KAK3885408.1"/>
    </source>
</evidence>
<accession>A0AAE1G956</accession>
<organism evidence="3 4">
    <name type="scientific">Petrolisthes cinctipes</name>
    <name type="common">Flat porcelain crab</name>
    <dbReference type="NCBI Taxonomy" id="88211"/>
    <lineage>
        <taxon>Eukaryota</taxon>
        <taxon>Metazoa</taxon>
        <taxon>Ecdysozoa</taxon>
        <taxon>Arthropoda</taxon>
        <taxon>Crustacea</taxon>
        <taxon>Multicrustacea</taxon>
        <taxon>Malacostraca</taxon>
        <taxon>Eumalacostraca</taxon>
        <taxon>Eucarida</taxon>
        <taxon>Decapoda</taxon>
        <taxon>Pleocyemata</taxon>
        <taxon>Anomura</taxon>
        <taxon>Galatheoidea</taxon>
        <taxon>Porcellanidae</taxon>
        <taxon>Petrolisthes</taxon>
    </lineage>
</organism>
<name>A0AAE1G956_PETCI</name>
<reference evidence="3" key="1">
    <citation type="submission" date="2023-10" db="EMBL/GenBank/DDBJ databases">
        <title>Genome assemblies of two species of porcelain crab, Petrolisthes cinctipes and Petrolisthes manimaculis (Anomura: Porcellanidae).</title>
        <authorList>
            <person name="Angst P."/>
        </authorList>
    </citation>
    <scope>NUCLEOTIDE SEQUENCE</scope>
    <source>
        <strain evidence="3">PB745_01</strain>
        <tissue evidence="3">Gill</tissue>
    </source>
</reference>